<feature type="chain" id="PRO_5044642363" evidence="15">
    <location>
        <begin position="20"/>
        <end position="1029"/>
    </location>
</feature>
<name>A0A6J2Q357_COTGO</name>
<dbReference type="CTD" id="569437"/>
<comment type="subcellular location">
    <subcellularLocation>
        <location evidence="1">Cell membrane</location>
        <topology evidence="1">Lipid-anchor</topology>
        <topology evidence="1">GPI-anchor</topology>
    </subcellularLocation>
</comment>
<dbReference type="OrthoDB" id="5982258at2759"/>
<evidence type="ECO:0000256" key="5">
    <source>
        <dbReference type="ARBA" id="ARBA00022729"/>
    </source>
</evidence>
<dbReference type="FunFam" id="2.60.40.10:FF:000035">
    <property type="entry name" value="Contactin 1"/>
    <property type="match status" value="1"/>
</dbReference>
<feature type="signal peptide" evidence="15">
    <location>
        <begin position="1"/>
        <end position="19"/>
    </location>
</feature>
<dbReference type="GeneTree" id="ENSGT00940000164786"/>
<evidence type="ECO:0000256" key="7">
    <source>
        <dbReference type="ARBA" id="ARBA00022889"/>
    </source>
</evidence>
<dbReference type="InterPro" id="IPR003598">
    <property type="entry name" value="Ig_sub2"/>
</dbReference>
<reference evidence="19 20" key="1">
    <citation type="submission" date="2025-04" db="UniProtKB">
        <authorList>
            <consortium name="RefSeq"/>
        </authorList>
    </citation>
    <scope>IDENTIFICATION</scope>
</reference>
<dbReference type="Proteomes" id="UP000504630">
    <property type="component" value="Chromosome 7"/>
</dbReference>
<dbReference type="PROSITE" id="PS50853">
    <property type="entry name" value="FN3"/>
    <property type="match status" value="4"/>
</dbReference>
<dbReference type="SMART" id="SM00060">
    <property type="entry name" value="FN3"/>
    <property type="match status" value="4"/>
</dbReference>
<dbReference type="PROSITE" id="PS50835">
    <property type="entry name" value="IG_LIKE"/>
    <property type="match status" value="6"/>
</dbReference>
<dbReference type="AlphaFoldDB" id="A0A6J2Q357"/>
<evidence type="ECO:0000256" key="2">
    <source>
        <dbReference type="ARBA" id="ARBA00009812"/>
    </source>
</evidence>
<dbReference type="InterPro" id="IPR003961">
    <property type="entry name" value="FN3_dom"/>
</dbReference>
<evidence type="ECO:0000256" key="9">
    <source>
        <dbReference type="ARBA" id="ARBA00023157"/>
    </source>
</evidence>
<evidence type="ECO:0000256" key="13">
    <source>
        <dbReference type="ARBA" id="ARBA00038703"/>
    </source>
</evidence>
<dbReference type="FunFam" id="2.60.40.10:FF:000004">
    <property type="entry name" value="DCC isoform 1"/>
    <property type="match status" value="2"/>
</dbReference>
<evidence type="ECO:0000313" key="20">
    <source>
        <dbReference type="RefSeq" id="XP_029292074.1"/>
    </source>
</evidence>
<feature type="domain" description="Ig-like" evidence="16">
    <location>
        <begin position="320"/>
        <end position="406"/>
    </location>
</feature>
<dbReference type="FunFam" id="2.60.40.10:FF:000052">
    <property type="entry name" value="Contactin 1"/>
    <property type="match status" value="1"/>
</dbReference>
<dbReference type="InterPro" id="IPR036116">
    <property type="entry name" value="FN3_sf"/>
</dbReference>
<evidence type="ECO:0000256" key="10">
    <source>
        <dbReference type="ARBA" id="ARBA00023180"/>
    </source>
</evidence>
<feature type="region of interest" description="Disordered" evidence="14">
    <location>
        <begin position="687"/>
        <end position="717"/>
    </location>
</feature>
<dbReference type="GO" id="GO:0005886">
    <property type="term" value="C:plasma membrane"/>
    <property type="evidence" value="ECO:0007669"/>
    <property type="project" value="UniProtKB-SubCell"/>
</dbReference>
<gene>
    <name evidence="19 20" type="primary">LOC115011182</name>
</gene>
<evidence type="ECO:0000313" key="18">
    <source>
        <dbReference type="Proteomes" id="UP000504630"/>
    </source>
</evidence>
<keyword evidence="7" id="KW-0130">Cell adhesion</keyword>
<comment type="similarity">
    <text evidence="2">Belongs to the immunoglobulin superfamily. Contactin family.</text>
</comment>
<dbReference type="GO" id="GO:0007420">
    <property type="term" value="P:brain development"/>
    <property type="evidence" value="ECO:0007669"/>
    <property type="project" value="TreeGrafter"/>
</dbReference>
<feature type="domain" description="Ig-like" evidence="16">
    <location>
        <begin position="124"/>
        <end position="214"/>
    </location>
</feature>
<dbReference type="InterPro" id="IPR007110">
    <property type="entry name" value="Ig-like_dom"/>
</dbReference>
<evidence type="ECO:0000256" key="15">
    <source>
        <dbReference type="SAM" id="SignalP"/>
    </source>
</evidence>
<dbReference type="FunFam" id="2.60.40.10:FF:000005">
    <property type="entry name" value="Neuronal cell adhesion molecule"/>
    <property type="match status" value="1"/>
</dbReference>
<dbReference type="GO" id="GO:0007411">
    <property type="term" value="P:axon guidance"/>
    <property type="evidence" value="ECO:0007669"/>
    <property type="project" value="TreeGrafter"/>
</dbReference>
<dbReference type="InterPro" id="IPR013098">
    <property type="entry name" value="Ig_I-set"/>
</dbReference>
<evidence type="ECO:0000259" key="17">
    <source>
        <dbReference type="PROSITE" id="PS50853"/>
    </source>
</evidence>
<dbReference type="SUPFAM" id="SSF49265">
    <property type="entry name" value="Fibronectin type III"/>
    <property type="match status" value="2"/>
</dbReference>
<accession>A0A6J2Q357</accession>
<dbReference type="KEGG" id="cgob:115011182"/>
<keyword evidence="11" id="KW-0449">Lipoprotein</keyword>
<dbReference type="CDD" id="cd00063">
    <property type="entry name" value="FN3"/>
    <property type="match status" value="4"/>
</dbReference>
<dbReference type="FunFam" id="2.60.40.10:FF:000054">
    <property type="entry name" value="Contactin 1"/>
    <property type="match status" value="1"/>
</dbReference>
<dbReference type="SMART" id="SM00408">
    <property type="entry name" value="IGc2"/>
    <property type="match status" value="6"/>
</dbReference>
<dbReference type="GeneID" id="115011182"/>
<feature type="domain" description="Fibronectin type-III" evidence="17">
    <location>
        <begin position="707"/>
        <end position="804"/>
    </location>
</feature>
<evidence type="ECO:0000256" key="4">
    <source>
        <dbReference type="ARBA" id="ARBA00022622"/>
    </source>
</evidence>
<dbReference type="RefSeq" id="XP_029292074.1">
    <property type="nucleotide sequence ID" value="XM_029436214.1"/>
</dbReference>
<feature type="domain" description="Ig-like" evidence="16">
    <location>
        <begin position="503"/>
        <end position="591"/>
    </location>
</feature>
<dbReference type="InterPro" id="IPR036179">
    <property type="entry name" value="Ig-like_dom_sf"/>
</dbReference>
<dbReference type="PANTHER" id="PTHR44170">
    <property type="entry name" value="PROTEIN SIDEKICK"/>
    <property type="match status" value="1"/>
</dbReference>
<feature type="domain" description="Ig-like" evidence="16">
    <location>
        <begin position="26"/>
        <end position="119"/>
    </location>
</feature>
<keyword evidence="5 15" id="KW-0732">Signal</keyword>
<evidence type="ECO:0000256" key="1">
    <source>
        <dbReference type="ARBA" id="ARBA00004609"/>
    </source>
</evidence>
<keyword evidence="18" id="KW-1185">Reference proteome</keyword>
<comment type="subunit">
    <text evidence="13">Interacts with PTPRG.</text>
</comment>
<feature type="domain" description="Ig-like" evidence="16">
    <location>
        <begin position="412"/>
        <end position="499"/>
    </location>
</feature>
<evidence type="ECO:0000256" key="8">
    <source>
        <dbReference type="ARBA" id="ARBA00023136"/>
    </source>
</evidence>
<evidence type="ECO:0000313" key="19">
    <source>
        <dbReference type="RefSeq" id="XP_029292073.1"/>
    </source>
</evidence>
<feature type="domain" description="Ig-like" evidence="16">
    <location>
        <begin position="229"/>
        <end position="315"/>
    </location>
</feature>
<evidence type="ECO:0000256" key="11">
    <source>
        <dbReference type="ARBA" id="ARBA00023288"/>
    </source>
</evidence>
<evidence type="ECO:0000259" key="16">
    <source>
        <dbReference type="PROSITE" id="PS50835"/>
    </source>
</evidence>
<dbReference type="GO" id="GO:0098552">
    <property type="term" value="C:side of membrane"/>
    <property type="evidence" value="ECO:0007669"/>
    <property type="project" value="UniProtKB-KW"/>
</dbReference>
<organism evidence="18 20">
    <name type="scientific">Cottoperca gobio</name>
    <name type="common">Frogmouth</name>
    <name type="synonym">Aphritis gobio</name>
    <dbReference type="NCBI Taxonomy" id="56716"/>
    <lineage>
        <taxon>Eukaryota</taxon>
        <taxon>Metazoa</taxon>
        <taxon>Chordata</taxon>
        <taxon>Craniata</taxon>
        <taxon>Vertebrata</taxon>
        <taxon>Euteleostomi</taxon>
        <taxon>Actinopterygii</taxon>
        <taxon>Neopterygii</taxon>
        <taxon>Teleostei</taxon>
        <taxon>Neoteleostei</taxon>
        <taxon>Acanthomorphata</taxon>
        <taxon>Eupercaria</taxon>
        <taxon>Perciformes</taxon>
        <taxon>Notothenioidei</taxon>
        <taxon>Bovichtidae</taxon>
        <taxon>Cottoperca</taxon>
    </lineage>
</organism>
<keyword evidence="3" id="KW-1003">Cell membrane</keyword>
<dbReference type="FunFam" id="2.60.40.10:FF:000028">
    <property type="entry name" value="Neuronal cell adhesion molecule"/>
    <property type="match status" value="1"/>
</dbReference>
<sequence>MELLWKRLLLLSLVECLAGSGVLLRPMFTKQPGSVVFPLQPGENRREVVFSCEAQEHPPPFYRWTLNDSFILPRPGSRYSLMGGNLHISHLNKEEDVGIYQCLASNSFGTIVSREASLHIAYLENFKTQRRSPVRVREGQGVVLLCGPPLHSGELTFTWIFNEYPSFVIQDTRRFVSQKTGNLYIAKVDPSDVGNYTCVVTNTVTKSSVQGPLTPLVLRLDGVMGEYEPKIEVQFPEVVPVAKSSTVKLECFALGNPVPTISWRRVDGASFGRKVDINKASGVLEIPYFQQEDAGVYECVAENTRGRNSAKGKLSFYAAPHLTEKPEDVQKTIDDTLVWECKASAKPKPSYRWLKNGEPLDPMEHDRVQANNGVLTISSLNLADIGMYQCVAENKHGRIFTNAELRVIAIAPDFSQNLLKAQTLARQGGDILIECKPRMSPRGVISWRKGKEALRESHRVTVLDNGSLRISNVTKMDAGLYTCVARNQFGVASSAGSLLVKEPTVITSPAGHLDVTVGESIVLPCQVSHDPTLDLKFTWFFNEQLIHFGSHWAFFEKVGGRSAGDIMIRNIQLRHAGKYTCAVQTKVDSVSIATDVVVRGPPGPPVNCQVTEMTETTASLSWGPGMDNHSPIFSYTIQARTPFSLGWQAVTTVPELLGGKQLSSTVIELSPWVEYEFRVLAANNIGTGEPSKPSKKSRTKEMLPRVTPGSVNGGGGGRSELVITWEPVPEELQSGPGFGYVVAFRPLGAQGWMQAAVTSPDASRYVFKNESIPPFSPYQVKVGVYNNKGEGPFSPVTTIYSAEEEPSRAPGRLKAKSVSASEVEVTWKPLAWSNNRRRILGYELQYWSERKKQDTASVIRTVGNKTSVLIRDLEGRSTYYISLRAYNSAGVGPQSIIVNVTTKKPPPSQAPVKIMWNTSNSKVILRWDQVHALENESEVTGYKVMYSQDKHSHPSVVETNTTSLELSLPVNQDYVIQIKPFSEGGEGSSSRQITIPKIAGSIATGAAPESSAFPLVNLAALIITARTVL</sequence>
<keyword evidence="6" id="KW-0677">Repeat</keyword>
<dbReference type="PANTHER" id="PTHR44170:SF18">
    <property type="entry name" value="CONTACTIN 3B-RELATED"/>
    <property type="match status" value="1"/>
</dbReference>
<proteinExistence type="inferred from homology"/>
<feature type="domain" description="Fibronectin type-III" evidence="17">
    <location>
        <begin position="604"/>
        <end position="702"/>
    </location>
</feature>
<dbReference type="FunFam" id="2.60.40.10:FF:000044">
    <property type="entry name" value="Contactin 1"/>
    <property type="match status" value="1"/>
</dbReference>
<dbReference type="FunFam" id="2.60.40.10:FF:000064">
    <property type="entry name" value="Contactin 1"/>
    <property type="match status" value="1"/>
</dbReference>
<keyword evidence="4" id="KW-0336">GPI-anchor</keyword>
<evidence type="ECO:0000256" key="14">
    <source>
        <dbReference type="SAM" id="MobiDB-lite"/>
    </source>
</evidence>
<dbReference type="InterPro" id="IPR003599">
    <property type="entry name" value="Ig_sub"/>
</dbReference>
<dbReference type="GO" id="GO:0098632">
    <property type="term" value="F:cell-cell adhesion mediator activity"/>
    <property type="evidence" value="ECO:0007669"/>
    <property type="project" value="TreeGrafter"/>
</dbReference>
<dbReference type="Pfam" id="PF00041">
    <property type="entry name" value="fn3"/>
    <property type="match status" value="3"/>
</dbReference>
<evidence type="ECO:0000256" key="3">
    <source>
        <dbReference type="ARBA" id="ARBA00022475"/>
    </source>
</evidence>
<dbReference type="Pfam" id="PF13927">
    <property type="entry name" value="Ig_3"/>
    <property type="match status" value="4"/>
</dbReference>
<dbReference type="SMART" id="SM00409">
    <property type="entry name" value="IG"/>
    <property type="match status" value="6"/>
</dbReference>
<dbReference type="InterPro" id="IPR013783">
    <property type="entry name" value="Ig-like_fold"/>
</dbReference>
<dbReference type="Gene3D" id="2.60.40.10">
    <property type="entry name" value="Immunoglobulins"/>
    <property type="match status" value="10"/>
</dbReference>
<dbReference type="SUPFAM" id="SSF48726">
    <property type="entry name" value="Immunoglobulin"/>
    <property type="match status" value="6"/>
</dbReference>
<feature type="domain" description="Fibronectin type-III" evidence="17">
    <location>
        <begin position="907"/>
        <end position="1001"/>
    </location>
</feature>
<keyword evidence="12" id="KW-0393">Immunoglobulin domain</keyword>
<dbReference type="FunFam" id="2.60.40.10:FF:000047">
    <property type="entry name" value="Contactin 1"/>
    <property type="match status" value="1"/>
</dbReference>
<keyword evidence="9" id="KW-1015">Disulfide bond</keyword>
<dbReference type="GO" id="GO:0030424">
    <property type="term" value="C:axon"/>
    <property type="evidence" value="ECO:0007669"/>
    <property type="project" value="TreeGrafter"/>
</dbReference>
<evidence type="ECO:0000256" key="6">
    <source>
        <dbReference type="ARBA" id="ARBA00022737"/>
    </source>
</evidence>
<keyword evidence="10" id="KW-0325">Glycoprotein</keyword>
<protein>
    <submittedName>
        <fullName evidence="19 20">Contactin-4-like</fullName>
    </submittedName>
</protein>
<feature type="domain" description="Fibronectin type-III" evidence="17">
    <location>
        <begin position="809"/>
        <end position="905"/>
    </location>
</feature>
<evidence type="ECO:0000256" key="12">
    <source>
        <dbReference type="ARBA" id="ARBA00023319"/>
    </source>
</evidence>
<dbReference type="RefSeq" id="XP_029292073.1">
    <property type="nucleotide sequence ID" value="XM_029436213.1"/>
</dbReference>
<dbReference type="Pfam" id="PF07679">
    <property type="entry name" value="I-set"/>
    <property type="match status" value="2"/>
</dbReference>
<keyword evidence="8" id="KW-0472">Membrane</keyword>